<proteinExistence type="predicted"/>
<accession>A0ABY1K1R8</accession>
<sequence>MKRNFSNEKINQLSTGMFGIFYKMTTEATRLSIYKVSHSNQNCEMPLLP</sequence>
<evidence type="ECO:0000313" key="2">
    <source>
        <dbReference type="Proteomes" id="UP000186666"/>
    </source>
</evidence>
<gene>
    <name evidence="1" type="ORF">SAMN05421578_107209</name>
</gene>
<comment type="caution">
    <text evidence="1">The sequence shown here is derived from an EMBL/GenBank/DDBJ whole genome shotgun (WGS) entry which is preliminary data.</text>
</comment>
<name>A0ABY1K1R8_9BACL</name>
<dbReference type="EMBL" id="FTNK01000007">
    <property type="protein sequence ID" value="SIR13576.1"/>
    <property type="molecule type" value="Genomic_DNA"/>
</dbReference>
<reference evidence="1 2" key="1">
    <citation type="submission" date="2017-01" db="EMBL/GenBank/DDBJ databases">
        <authorList>
            <person name="Varghese N."/>
            <person name="Submissions S."/>
        </authorList>
    </citation>
    <scope>NUCLEOTIDE SEQUENCE [LARGE SCALE GENOMIC DNA]</scope>
    <source>
        <strain evidence="1 2">ATCC 23464</strain>
    </source>
</reference>
<dbReference type="Proteomes" id="UP000186666">
    <property type="component" value="Unassembled WGS sequence"/>
</dbReference>
<keyword evidence="2" id="KW-1185">Reference proteome</keyword>
<organism evidence="1 2">
    <name type="scientific">Paenibacillus macquariensis</name>
    <dbReference type="NCBI Taxonomy" id="948756"/>
    <lineage>
        <taxon>Bacteria</taxon>
        <taxon>Bacillati</taxon>
        <taxon>Bacillota</taxon>
        <taxon>Bacilli</taxon>
        <taxon>Bacillales</taxon>
        <taxon>Paenibacillaceae</taxon>
        <taxon>Paenibacillus</taxon>
    </lineage>
</organism>
<evidence type="ECO:0000313" key="1">
    <source>
        <dbReference type="EMBL" id="SIR13576.1"/>
    </source>
</evidence>
<protein>
    <submittedName>
        <fullName evidence="1">Uncharacterized protein</fullName>
    </submittedName>
</protein>